<evidence type="ECO:0000313" key="1">
    <source>
        <dbReference type="EMBL" id="QEG39715.1"/>
    </source>
</evidence>
<accession>A0A5B9QQC8</accession>
<evidence type="ECO:0008006" key="3">
    <source>
        <dbReference type="Google" id="ProtNLM"/>
    </source>
</evidence>
<protein>
    <recommendedName>
        <fullName evidence="3">Glycoside hydrolase family 38 N-terminal domain-containing protein</fullName>
    </recommendedName>
</protein>
<keyword evidence="2" id="KW-1185">Reference proteome</keyword>
<dbReference type="Proteomes" id="UP000325286">
    <property type="component" value="Chromosome"/>
</dbReference>
<name>A0A5B9QQC8_9BACT</name>
<evidence type="ECO:0000313" key="2">
    <source>
        <dbReference type="Proteomes" id="UP000325286"/>
    </source>
</evidence>
<dbReference type="KEGG" id="rul:UC8_17130"/>
<sequence>MPYIEECCVLIPCHTLEDFPSSLSGCNAQGLLAAWSAPWHPALIATSGKTPTWCRADVPPAASKGMFLLIPEVSEGRLPHDFATAYGPDTGVTSLRSSTRSGFLDLFPLAEIDSPDGPVEGGHRPVAPEDFFALAYIFLQVQLMTRQLRYTSNLDEVHFTDVVVAAAKSWQAGDGAAAADSLHAAFDLLAQERDHYFSSDPHLVDLTLLAPTTLGHSLQTALTDPRPQNLLLDASLADRLAEQHPDVLQTIRERFADGSLGLAGGAPDGEQCLDHLTVAELGHALSDAKRRFTERCGKMPDAFASYSGGIPADLAPWIAGLGYTGTIPLDFAAGTGFRDENKLLWQAGAVELEALVAKPIDAADDAEFLRLGATLGSAVDAGDVATALLVHWPGQACTAFEDLRRAADWGLALGRFWTLGGYFSEGEKPYHSFQAETIAADGHWLSAQVEGSAADPLSTAANRFRQQLDHERNDLLSALTDLVTGTASSNESSPARDGSAELVAALAASGGSAATNTDGSTKVLLNPYSVPLRVPATLQGHPPQAKQLPQLFAAHPTASDQCVALVDVPSLGFATIAPGRQPQRRGWFSKEPQLAVDQALSNEFLDAVIGDDGSLASVHSGPVRGNRLSLQLCHLDADREPRYSSMQADKIYVSRSDGACGEITSEGRLLRGDTAIGEYQLRYRVEAGSRWLEVEGQLDLLKGTTLGGDPWRSYIAARAAVASEAARFKVLLRDKIHKVRGRRLNAPLGVLVDEADRQTLVLADGRPAHRVCGTRMLDSLLMVAGESQNQFKLQYGFDVKSPVSVARSRLSPAVALDAPSSGIPVPVGWLLQLDARNVLVSDAVAEQVDGRLEMVLLLIETRGKATKTRLHFYRNPQSAQRMGDEQPFECEQDAVKIVLGGFETLQLRVRF</sequence>
<dbReference type="AlphaFoldDB" id="A0A5B9QQC8"/>
<organism evidence="1 2">
    <name type="scientific">Roseimaritima ulvae</name>
    <dbReference type="NCBI Taxonomy" id="980254"/>
    <lineage>
        <taxon>Bacteria</taxon>
        <taxon>Pseudomonadati</taxon>
        <taxon>Planctomycetota</taxon>
        <taxon>Planctomycetia</taxon>
        <taxon>Pirellulales</taxon>
        <taxon>Pirellulaceae</taxon>
        <taxon>Roseimaritima</taxon>
    </lineage>
</organism>
<gene>
    <name evidence="1" type="ORF">UC8_17130</name>
</gene>
<dbReference type="EMBL" id="CP042914">
    <property type="protein sequence ID" value="QEG39715.1"/>
    <property type="molecule type" value="Genomic_DNA"/>
</dbReference>
<proteinExistence type="predicted"/>
<reference evidence="1 2" key="1">
    <citation type="submission" date="2019-08" db="EMBL/GenBank/DDBJ databases">
        <title>Deep-cultivation of Planctomycetes and their phenomic and genomic characterization uncovers novel biology.</title>
        <authorList>
            <person name="Wiegand S."/>
            <person name="Jogler M."/>
            <person name="Boedeker C."/>
            <person name="Pinto D."/>
            <person name="Vollmers J."/>
            <person name="Rivas-Marin E."/>
            <person name="Kohn T."/>
            <person name="Peeters S.H."/>
            <person name="Heuer A."/>
            <person name="Rast P."/>
            <person name="Oberbeckmann S."/>
            <person name="Bunk B."/>
            <person name="Jeske O."/>
            <person name="Meyerdierks A."/>
            <person name="Storesund J.E."/>
            <person name="Kallscheuer N."/>
            <person name="Luecker S."/>
            <person name="Lage O.M."/>
            <person name="Pohl T."/>
            <person name="Merkel B.J."/>
            <person name="Hornburger P."/>
            <person name="Mueller R.-W."/>
            <person name="Bruemmer F."/>
            <person name="Labrenz M."/>
            <person name="Spormann A.M."/>
            <person name="Op den Camp H."/>
            <person name="Overmann J."/>
            <person name="Amann R."/>
            <person name="Jetten M.S.M."/>
            <person name="Mascher T."/>
            <person name="Medema M.H."/>
            <person name="Devos D.P."/>
            <person name="Kaster A.-K."/>
            <person name="Ovreas L."/>
            <person name="Rohde M."/>
            <person name="Galperin M.Y."/>
            <person name="Jogler C."/>
        </authorList>
    </citation>
    <scope>NUCLEOTIDE SEQUENCE [LARGE SCALE GENOMIC DNA]</scope>
    <source>
        <strain evidence="1 2">UC8</strain>
    </source>
</reference>